<organism evidence="5 6">
    <name type="scientific">Perkinsus olseni</name>
    <name type="common">Perkinsus atlanticus</name>
    <dbReference type="NCBI Taxonomy" id="32597"/>
    <lineage>
        <taxon>Eukaryota</taxon>
        <taxon>Sar</taxon>
        <taxon>Alveolata</taxon>
        <taxon>Perkinsozoa</taxon>
        <taxon>Perkinsea</taxon>
        <taxon>Perkinsida</taxon>
        <taxon>Perkinsidae</taxon>
        <taxon>Perkinsus</taxon>
    </lineage>
</organism>
<dbReference type="SUPFAM" id="SSF53474">
    <property type="entry name" value="alpha/beta-Hydrolases"/>
    <property type="match status" value="1"/>
</dbReference>
<dbReference type="PROSITE" id="PS00941">
    <property type="entry name" value="CARBOXYLESTERASE_B_2"/>
    <property type="match status" value="1"/>
</dbReference>
<dbReference type="InterPro" id="IPR019826">
    <property type="entry name" value="Carboxylesterase_B_AS"/>
</dbReference>
<sequence>MRLADLPPLVLLSVTAAFQPVEIANGPISGLVIQKISNYSSLSSRMWRSSSASAMRNLLSKKLRFRPPQPYTSENWTSTRPMVTPGNACFQVASGIVGGTGGTTGVEDCLFINVYRPSSAENGTSKLPVMFWIYGGGYVNGDSLSFNGTALAATHDVIVVTVNYRLGHLGFFGSQSSLSQEGTTGNWGTLDTQLGLKWVQQNIESFGGDKNRVMLFGESAGAFTVMWHIAAPGSKGLFHSAIMQSGTTSTSMFFQNQADAFRYYDWVATDLAGCRDADDLDCLRQVDLQKLAIPNGVRVDPARAPTWGSPLFPSMPVGPIVDGTALPDIPFRVVESGNHNDVPLILGLNKNEGSIFAFILPNVIPDLKMPLTEQGVRKATNYFLQNETAAKELEKLYPMAGYSSVYGASNSPFEQVFYLIRDAIFHCSARRLANALRTRGKSSTWMYSFDKPDLFGTWEGFKLGAFFPAYGNLTLGQLGTFHSAEVPFVLKEFKNGAMNFSSFSVSSILSLYMAHPPRHPGDSFHRISDAFSCMWTHMASHGSPTGPQQHCPGLPDGAIPSWLPYNSSLNGSQAQGVYMHIGDELSMQAWRSNNIYPDNEMPSIEQCQCPLLGWGEVNFDLDIVYSLVAAGIR</sequence>
<dbReference type="Proteomes" id="UP000541610">
    <property type="component" value="Unassembled WGS sequence"/>
</dbReference>
<evidence type="ECO:0000259" key="4">
    <source>
        <dbReference type="Pfam" id="PF00135"/>
    </source>
</evidence>
<accession>A0A7J6PII6</accession>
<evidence type="ECO:0000256" key="1">
    <source>
        <dbReference type="ARBA" id="ARBA00005964"/>
    </source>
</evidence>
<evidence type="ECO:0000313" key="5">
    <source>
        <dbReference type="EMBL" id="KAF4696014.1"/>
    </source>
</evidence>
<dbReference type="Pfam" id="PF00135">
    <property type="entry name" value="COesterase"/>
    <property type="match status" value="1"/>
</dbReference>
<proteinExistence type="inferred from homology"/>
<dbReference type="InterPro" id="IPR029058">
    <property type="entry name" value="AB_hydrolase_fold"/>
</dbReference>
<protein>
    <recommendedName>
        <fullName evidence="3">Carboxylic ester hydrolase</fullName>
        <ecNumber evidence="3">3.1.1.-</ecNumber>
    </recommendedName>
</protein>
<dbReference type="PANTHER" id="PTHR11559">
    <property type="entry name" value="CARBOXYLESTERASE"/>
    <property type="match status" value="1"/>
</dbReference>
<comment type="caution">
    <text evidence="5">The sequence shown here is derived from an EMBL/GenBank/DDBJ whole genome shotgun (WGS) entry which is preliminary data.</text>
</comment>
<dbReference type="InterPro" id="IPR019819">
    <property type="entry name" value="Carboxylesterase_B_CS"/>
</dbReference>
<dbReference type="EMBL" id="JABANP010000015">
    <property type="protein sequence ID" value="KAF4696014.1"/>
    <property type="molecule type" value="Genomic_DNA"/>
</dbReference>
<name>A0A7J6PII6_PEROL</name>
<dbReference type="AlphaFoldDB" id="A0A7J6PII6"/>
<keyword evidence="2 3" id="KW-0378">Hydrolase</keyword>
<evidence type="ECO:0000313" key="6">
    <source>
        <dbReference type="Proteomes" id="UP000541610"/>
    </source>
</evidence>
<gene>
    <name evidence="5" type="ORF">FOZ60_002736</name>
</gene>
<dbReference type="InterPro" id="IPR050309">
    <property type="entry name" value="Type-B_Carboxylest/Lipase"/>
</dbReference>
<dbReference type="PROSITE" id="PS00122">
    <property type="entry name" value="CARBOXYLESTERASE_B_1"/>
    <property type="match status" value="1"/>
</dbReference>
<evidence type="ECO:0000256" key="2">
    <source>
        <dbReference type="ARBA" id="ARBA00022801"/>
    </source>
</evidence>
<feature type="domain" description="Carboxylesterase type B" evidence="4">
    <location>
        <begin position="62"/>
        <end position="585"/>
    </location>
</feature>
<dbReference type="EC" id="3.1.1.-" evidence="3"/>
<dbReference type="Gene3D" id="3.40.50.1820">
    <property type="entry name" value="alpha/beta hydrolase"/>
    <property type="match status" value="1"/>
</dbReference>
<evidence type="ECO:0000256" key="3">
    <source>
        <dbReference type="RuleBase" id="RU361235"/>
    </source>
</evidence>
<reference evidence="5 6" key="1">
    <citation type="submission" date="2020-04" db="EMBL/GenBank/DDBJ databases">
        <title>Perkinsus olseni comparative genomics.</title>
        <authorList>
            <person name="Bogema D.R."/>
        </authorList>
    </citation>
    <scope>NUCLEOTIDE SEQUENCE [LARGE SCALE GENOMIC DNA]</scope>
    <source>
        <strain evidence="5">00978-12</strain>
    </source>
</reference>
<dbReference type="GO" id="GO:0016787">
    <property type="term" value="F:hydrolase activity"/>
    <property type="evidence" value="ECO:0007669"/>
    <property type="project" value="UniProtKB-KW"/>
</dbReference>
<comment type="similarity">
    <text evidence="1 3">Belongs to the type-B carboxylesterase/lipase family.</text>
</comment>
<dbReference type="InterPro" id="IPR002018">
    <property type="entry name" value="CarbesteraseB"/>
</dbReference>
<dbReference type="OrthoDB" id="423410at2759"/>